<sequence>MRFFCLLALALVSIKPVLAGEVKIVDATARQQGGSWTFSVTLLHEDEGWDHYADLWQVLGPDGAVLGERVLLHPHENEQPFTRSLSGVVIPDGVGSVRIRARDKKHGFSDKTFEVSLDR</sequence>
<accession>A0A939EFF4</accession>
<dbReference type="EMBL" id="JAEKJZ010000001">
    <property type="protein sequence ID" value="MBN9670569.1"/>
    <property type="molecule type" value="Genomic_DNA"/>
</dbReference>
<feature type="signal peptide" evidence="1">
    <location>
        <begin position="1"/>
        <end position="19"/>
    </location>
</feature>
<name>A0A939EFF4_9HYPH</name>
<evidence type="ECO:0000313" key="3">
    <source>
        <dbReference type="Proteomes" id="UP000664096"/>
    </source>
</evidence>
<feature type="chain" id="PRO_5037206793" evidence="1">
    <location>
        <begin position="20"/>
        <end position="119"/>
    </location>
</feature>
<evidence type="ECO:0000256" key="1">
    <source>
        <dbReference type="SAM" id="SignalP"/>
    </source>
</evidence>
<gene>
    <name evidence="2" type="ORF">JF539_09495</name>
</gene>
<proteinExistence type="predicted"/>
<dbReference type="AlphaFoldDB" id="A0A939EFF4"/>
<reference evidence="2" key="1">
    <citation type="submission" date="2020-12" db="EMBL/GenBank/DDBJ databases">
        <title>Oil enriched cultivation method for isolating marine PHA-producing bacteria.</title>
        <authorList>
            <person name="Zheng W."/>
            <person name="Yu S."/>
            <person name="Huang Y."/>
        </authorList>
    </citation>
    <scope>NUCLEOTIDE SEQUENCE</scope>
    <source>
        <strain evidence="2">SY-2-12</strain>
    </source>
</reference>
<dbReference type="Proteomes" id="UP000664096">
    <property type="component" value="Unassembled WGS sequence"/>
</dbReference>
<organism evidence="2 3">
    <name type="scientific">Roseibium aggregatum</name>
    <dbReference type="NCBI Taxonomy" id="187304"/>
    <lineage>
        <taxon>Bacteria</taxon>
        <taxon>Pseudomonadati</taxon>
        <taxon>Pseudomonadota</taxon>
        <taxon>Alphaproteobacteria</taxon>
        <taxon>Hyphomicrobiales</taxon>
        <taxon>Stappiaceae</taxon>
        <taxon>Roseibium</taxon>
    </lineage>
</organism>
<protein>
    <submittedName>
        <fullName evidence="2">Uncharacterized protein</fullName>
    </submittedName>
</protein>
<evidence type="ECO:0000313" key="2">
    <source>
        <dbReference type="EMBL" id="MBN9670569.1"/>
    </source>
</evidence>
<keyword evidence="1" id="KW-0732">Signal</keyword>
<comment type="caution">
    <text evidence="2">The sequence shown here is derived from an EMBL/GenBank/DDBJ whole genome shotgun (WGS) entry which is preliminary data.</text>
</comment>